<evidence type="ECO:0000256" key="4">
    <source>
        <dbReference type="ARBA" id="ARBA00022519"/>
    </source>
</evidence>
<dbReference type="EMBL" id="QFQS01000001">
    <property type="protein sequence ID" value="PZR00280.1"/>
    <property type="molecule type" value="Genomic_DNA"/>
</dbReference>
<evidence type="ECO:0000256" key="7">
    <source>
        <dbReference type="ARBA" id="ARBA00022989"/>
    </source>
</evidence>
<keyword evidence="6" id="KW-0479">Metal-binding</keyword>
<keyword evidence="9" id="KW-0408">Iron</keyword>
<evidence type="ECO:0000256" key="2">
    <source>
        <dbReference type="ARBA" id="ARBA00010823"/>
    </source>
</evidence>
<evidence type="ECO:0000256" key="9">
    <source>
        <dbReference type="ARBA" id="ARBA00023004"/>
    </source>
</evidence>
<dbReference type="InterPro" id="IPR005804">
    <property type="entry name" value="FA_desaturase_dom"/>
</dbReference>
<evidence type="ECO:0000256" key="13">
    <source>
        <dbReference type="SAM" id="Phobius"/>
    </source>
</evidence>
<evidence type="ECO:0000256" key="5">
    <source>
        <dbReference type="ARBA" id="ARBA00022692"/>
    </source>
</evidence>
<dbReference type="GO" id="GO:0004497">
    <property type="term" value="F:monooxygenase activity"/>
    <property type="evidence" value="ECO:0007669"/>
    <property type="project" value="UniProtKB-KW"/>
</dbReference>
<comment type="caution">
    <text evidence="15">The sequence shown here is derived from an EMBL/GenBank/DDBJ whole genome shotgun (WGS) entry which is preliminary data.</text>
</comment>
<evidence type="ECO:0000256" key="1">
    <source>
        <dbReference type="ARBA" id="ARBA00004429"/>
    </source>
</evidence>
<feature type="compositionally biased region" description="Low complexity" evidence="12">
    <location>
        <begin position="352"/>
        <end position="362"/>
    </location>
</feature>
<feature type="region of interest" description="Disordered" evidence="12">
    <location>
        <begin position="338"/>
        <end position="362"/>
    </location>
</feature>
<sequence length="362" mass="38789">MPLHPALLRFATSSLTPAPLLILGAAFGGVWIWAALIYITVFAALMDRLALPAAAKADMDAEFPAGDGLLIALAIAHMVLLPLGVLSVAGEAAPKGAERIAAFIAFGLCFGQITNPVAHELIHRGNAWLNRLGVLLYITLLFGHHASAHRHVHHLHVGTARDPNSARRGQSFYAFAPRAWIGSFRAGLTAENARPRHGIHPYAIYLGGAAICCLLALLVAGWPGLFAYLGLALYATNLLLLSDYVQHYGLTRALRPDGRPERIGPQHSWNASQPFSAAMMLNAPRHSDHHAHPSRPYAALALPPQAPRLPRSLPVMATAALIPPLWRRIMHPRLDRLAQSSRESDGAGAGALGTDLAILPHG</sequence>
<feature type="transmembrane region" description="Helical" evidence="13">
    <location>
        <begin position="202"/>
        <end position="220"/>
    </location>
</feature>
<feature type="domain" description="Fatty acid desaturase" evidence="14">
    <location>
        <begin position="103"/>
        <end position="300"/>
    </location>
</feature>
<dbReference type="PANTHER" id="PTHR38674">
    <property type="entry name" value="ALKANE 1-MONOOXYGENASE 1"/>
    <property type="match status" value="1"/>
</dbReference>
<evidence type="ECO:0000256" key="11">
    <source>
        <dbReference type="ARBA" id="ARBA00023136"/>
    </source>
</evidence>
<comment type="subcellular location">
    <subcellularLocation>
        <location evidence="1">Cell inner membrane</location>
        <topology evidence="1">Multi-pass membrane protein</topology>
    </subcellularLocation>
</comment>
<name>A0A2W5SDN9_CERSP</name>
<dbReference type="PANTHER" id="PTHR38674:SF1">
    <property type="entry name" value="ALKANE 1-MONOOXYGENASE 1"/>
    <property type="match status" value="1"/>
</dbReference>
<evidence type="ECO:0000313" key="15">
    <source>
        <dbReference type="EMBL" id="PZR00280.1"/>
    </source>
</evidence>
<feature type="transmembrane region" description="Helical" evidence="13">
    <location>
        <begin position="20"/>
        <end position="45"/>
    </location>
</feature>
<keyword evidence="8" id="KW-0560">Oxidoreductase</keyword>
<evidence type="ECO:0000256" key="12">
    <source>
        <dbReference type="SAM" id="MobiDB-lite"/>
    </source>
</evidence>
<keyword evidence="5 13" id="KW-0812">Transmembrane</keyword>
<feature type="transmembrane region" description="Helical" evidence="13">
    <location>
        <begin position="65"/>
        <end position="88"/>
    </location>
</feature>
<feature type="transmembrane region" description="Helical" evidence="13">
    <location>
        <begin position="100"/>
        <end position="122"/>
    </location>
</feature>
<dbReference type="GO" id="GO:0005886">
    <property type="term" value="C:plasma membrane"/>
    <property type="evidence" value="ECO:0007669"/>
    <property type="project" value="UniProtKB-SubCell"/>
</dbReference>
<reference evidence="15 16" key="1">
    <citation type="submission" date="2017-08" db="EMBL/GenBank/DDBJ databases">
        <title>Infants hospitalized years apart are colonized by the same room-sourced microbial strains.</title>
        <authorList>
            <person name="Brooks B."/>
            <person name="Olm M.R."/>
            <person name="Firek B.A."/>
            <person name="Baker R."/>
            <person name="Thomas B.C."/>
            <person name="Morowitz M.J."/>
            <person name="Banfield J.F."/>
        </authorList>
    </citation>
    <scope>NUCLEOTIDE SEQUENCE [LARGE SCALE GENOMIC DNA]</scope>
    <source>
        <strain evidence="15">S2_003_000_R2_11</strain>
    </source>
</reference>
<accession>A0A2W5SDN9</accession>
<protein>
    <submittedName>
        <fullName evidence="15">Alkane 1-monooxygenase</fullName>
    </submittedName>
</protein>
<evidence type="ECO:0000256" key="3">
    <source>
        <dbReference type="ARBA" id="ARBA00022475"/>
    </source>
</evidence>
<evidence type="ECO:0000256" key="10">
    <source>
        <dbReference type="ARBA" id="ARBA00023033"/>
    </source>
</evidence>
<dbReference type="InterPro" id="IPR033885">
    <property type="entry name" value="AlkB/XylM"/>
</dbReference>
<organism evidence="15 16">
    <name type="scientific">Cereibacter sphaeroides</name>
    <name type="common">Rhodobacter sphaeroides</name>
    <dbReference type="NCBI Taxonomy" id="1063"/>
    <lineage>
        <taxon>Bacteria</taxon>
        <taxon>Pseudomonadati</taxon>
        <taxon>Pseudomonadota</taxon>
        <taxon>Alphaproteobacteria</taxon>
        <taxon>Rhodobacterales</taxon>
        <taxon>Paracoccaceae</taxon>
        <taxon>Cereibacter</taxon>
    </lineage>
</organism>
<evidence type="ECO:0000256" key="6">
    <source>
        <dbReference type="ARBA" id="ARBA00022723"/>
    </source>
</evidence>
<evidence type="ECO:0000259" key="14">
    <source>
        <dbReference type="Pfam" id="PF00487"/>
    </source>
</evidence>
<comment type="similarity">
    <text evidence="2">Belongs to the fatty acid desaturase type 1 family. AlkB subfamily.</text>
</comment>
<keyword evidence="4" id="KW-0997">Cell inner membrane</keyword>
<keyword evidence="10 15" id="KW-0503">Monooxygenase</keyword>
<keyword evidence="7 13" id="KW-1133">Transmembrane helix</keyword>
<dbReference type="Proteomes" id="UP000248975">
    <property type="component" value="Unassembled WGS sequence"/>
</dbReference>
<evidence type="ECO:0000256" key="8">
    <source>
        <dbReference type="ARBA" id="ARBA00023002"/>
    </source>
</evidence>
<dbReference type="CDD" id="cd03512">
    <property type="entry name" value="Alkane-hydroxylase"/>
    <property type="match status" value="1"/>
</dbReference>
<proteinExistence type="inferred from homology"/>
<evidence type="ECO:0000313" key="16">
    <source>
        <dbReference type="Proteomes" id="UP000248975"/>
    </source>
</evidence>
<dbReference type="GO" id="GO:0006629">
    <property type="term" value="P:lipid metabolic process"/>
    <property type="evidence" value="ECO:0007669"/>
    <property type="project" value="InterPro"/>
</dbReference>
<dbReference type="GO" id="GO:0046872">
    <property type="term" value="F:metal ion binding"/>
    <property type="evidence" value="ECO:0007669"/>
    <property type="project" value="UniProtKB-KW"/>
</dbReference>
<dbReference type="AlphaFoldDB" id="A0A2W5SDN9"/>
<gene>
    <name evidence="15" type="ORF">DI533_06765</name>
</gene>
<dbReference type="Pfam" id="PF00487">
    <property type="entry name" value="FA_desaturase"/>
    <property type="match status" value="1"/>
</dbReference>
<keyword evidence="3" id="KW-1003">Cell membrane</keyword>
<keyword evidence="11 13" id="KW-0472">Membrane</keyword>